<gene>
    <name evidence="1" type="ORF">IFR04_011443</name>
</gene>
<dbReference type="AlphaFoldDB" id="A0A8H7T8Q6"/>
<evidence type="ECO:0000313" key="2">
    <source>
        <dbReference type="Proteomes" id="UP000664132"/>
    </source>
</evidence>
<accession>A0A8H7T8Q6</accession>
<protein>
    <submittedName>
        <fullName evidence="1">Uncharacterized protein</fullName>
    </submittedName>
</protein>
<name>A0A8H7T8Q6_9HELO</name>
<organism evidence="1 2">
    <name type="scientific">Cadophora malorum</name>
    <dbReference type="NCBI Taxonomy" id="108018"/>
    <lineage>
        <taxon>Eukaryota</taxon>
        <taxon>Fungi</taxon>
        <taxon>Dikarya</taxon>
        <taxon>Ascomycota</taxon>
        <taxon>Pezizomycotina</taxon>
        <taxon>Leotiomycetes</taxon>
        <taxon>Helotiales</taxon>
        <taxon>Ploettnerulaceae</taxon>
        <taxon>Cadophora</taxon>
    </lineage>
</organism>
<proteinExistence type="predicted"/>
<sequence>MATTNRTVIDPAEDPRLPPNDIPEYLFTVAQRWSDKSPTSPSLKGFEACSSGLVPSKENPDAFPASLLHLEVFYDNYCGIMNFPLTFKTNTHAHFVGLFSTRKLAEREAELLRVGTDTEYRVYCVRGAELREMGVSVIRGRAIVTIGRPNDRRVVHTDPVIGEEFLVWGRVPVEAVLGSWGADGVMQYARIRQEAARLRGPSKRFDYIHNYLPGPEATAKEAFAWPNSLPSRSQDRGSASTCLQPSNNVHPRLLGLPPPPPLQATPAPDTTMVRRLPGLLATAPSLMQQQRLYQSPYGGSTMNPSFNAQAVKNLVSAEHPAVTKLD</sequence>
<keyword evidence="2" id="KW-1185">Reference proteome</keyword>
<reference evidence="1" key="1">
    <citation type="submission" date="2021-02" db="EMBL/GenBank/DDBJ databases">
        <title>Genome sequence Cadophora malorum strain M34.</title>
        <authorList>
            <person name="Stefanovic E."/>
            <person name="Vu D."/>
            <person name="Scully C."/>
            <person name="Dijksterhuis J."/>
            <person name="Roader J."/>
            <person name="Houbraken J."/>
        </authorList>
    </citation>
    <scope>NUCLEOTIDE SEQUENCE</scope>
    <source>
        <strain evidence="1">M34</strain>
    </source>
</reference>
<comment type="caution">
    <text evidence="1">The sequence shown here is derived from an EMBL/GenBank/DDBJ whole genome shotgun (WGS) entry which is preliminary data.</text>
</comment>
<dbReference type="EMBL" id="JAFJYH010000222">
    <property type="protein sequence ID" value="KAG4415449.1"/>
    <property type="molecule type" value="Genomic_DNA"/>
</dbReference>
<evidence type="ECO:0000313" key="1">
    <source>
        <dbReference type="EMBL" id="KAG4415449.1"/>
    </source>
</evidence>
<dbReference type="Proteomes" id="UP000664132">
    <property type="component" value="Unassembled WGS sequence"/>
</dbReference>
<dbReference type="OrthoDB" id="3558834at2759"/>